<evidence type="ECO:0000259" key="2">
    <source>
        <dbReference type="Pfam" id="PF01138"/>
    </source>
</evidence>
<keyword evidence="3" id="KW-0378">Hydrolase</keyword>
<dbReference type="GO" id="GO:0071028">
    <property type="term" value="P:nuclear mRNA surveillance"/>
    <property type="evidence" value="ECO:0007669"/>
    <property type="project" value="TreeGrafter"/>
</dbReference>
<dbReference type="GO" id="GO:0005730">
    <property type="term" value="C:nucleolus"/>
    <property type="evidence" value="ECO:0007669"/>
    <property type="project" value="TreeGrafter"/>
</dbReference>
<name>A0A976SK98_THEOR</name>
<dbReference type="Proteomes" id="UP000244803">
    <property type="component" value="Chromosome 1"/>
</dbReference>
<accession>A0A976SK98</accession>
<dbReference type="GO" id="GO:0004527">
    <property type="term" value="F:exonuclease activity"/>
    <property type="evidence" value="ECO:0007669"/>
    <property type="project" value="UniProtKB-KW"/>
</dbReference>
<protein>
    <submittedName>
        <fullName evidence="3">3' exonuclease, exosome component</fullName>
    </submittedName>
</protein>
<gene>
    <name evidence="3" type="ORF">MACJ_003509</name>
</gene>
<dbReference type="GO" id="GO:0034475">
    <property type="term" value="P:U4 snRNA 3'-end processing"/>
    <property type="evidence" value="ECO:0007669"/>
    <property type="project" value="TreeGrafter"/>
</dbReference>
<dbReference type="Gene3D" id="3.30.230.70">
    <property type="entry name" value="GHMP Kinase, N-terminal domain"/>
    <property type="match status" value="1"/>
</dbReference>
<dbReference type="InterPro" id="IPR001247">
    <property type="entry name" value="ExoRNase_PH_dom1"/>
</dbReference>
<dbReference type="AlphaFoldDB" id="A0A976SK98"/>
<dbReference type="PANTHER" id="PTHR11953">
    <property type="entry name" value="EXOSOME COMPLEX COMPONENT"/>
    <property type="match status" value="1"/>
</dbReference>
<feature type="domain" description="Exoribonuclease phosphorolytic" evidence="2">
    <location>
        <begin position="17"/>
        <end position="136"/>
    </location>
</feature>
<dbReference type="GO" id="GO:0003723">
    <property type="term" value="F:RNA binding"/>
    <property type="evidence" value="ECO:0007669"/>
    <property type="project" value="TreeGrafter"/>
</dbReference>
<dbReference type="GO" id="GO:0071051">
    <property type="term" value="P:poly(A)-dependent snoRNA 3'-end processing"/>
    <property type="evidence" value="ECO:0007669"/>
    <property type="project" value="TreeGrafter"/>
</dbReference>
<dbReference type="PANTHER" id="PTHR11953:SF0">
    <property type="entry name" value="EXOSOME COMPLEX COMPONENT RRP41"/>
    <property type="match status" value="1"/>
</dbReference>
<dbReference type="GO" id="GO:0016075">
    <property type="term" value="P:rRNA catabolic process"/>
    <property type="evidence" value="ECO:0007669"/>
    <property type="project" value="TreeGrafter"/>
</dbReference>
<comment type="similarity">
    <text evidence="1">Belongs to the RNase PH family.</text>
</comment>
<dbReference type="InterPro" id="IPR027408">
    <property type="entry name" value="PNPase/RNase_PH_dom_sf"/>
</dbReference>
<keyword evidence="3" id="KW-0540">Nuclease</keyword>
<dbReference type="InterPro" id="IPR050080">
    <property type="entry name" value="RNase_PH"/>
</dbReference>
<dbReference type="GO" id="GO:0000176">
    <property type="term" value="C:nuclear exosome (RNase complex)"/>
    <property type="evidence" value="ECO:0007669"/>
    <property type="project" value="TreeGrafter"/>
</dbReference>
<proteinExistence type="inferred from homology"/>
<dbReference type="Pfam" id="PF01138">
    <property type="entry name" value="RNase_PH"/>
    <property type="match status" value="1"/>
</dbReference>
<dbReference type="InterPro" id="IPR020568">
    <property type="entry name" value="Ribosomal_Su5_D2-typ_SF"/>
</dbReference>
<organism evidence="3 4">
    <name type="scientific">Theileria orientalis</name>
    <dbReference type="NCBI Taxonomy" id="68886"/>
    <lineage>
        <taxon>Eukaryota</taxon>
        <taxon>Sar</taxon>
        <taxon>Alveolata</taxon>
        <taxon>Apicomplexa</taxon>
        <taxon>Aconoidasida</taxon>
        <taxon>Piroplasmida</taxon>
        <taxon>Theileriidae</taxon>
        <taxon>Theileria</taxon>
    </lineage>
</organism>
<evidence type="ECO:0000313" key="4">
    <source>
        <dbReference type="Proteomes" id="UP000244803"/>
    </source>
</evidence>
<evidence type="ECO:0000313" key="3">
    <source>
        <dbReference type="EMBL" id="UVC54175.1"/>
    </source>
</evidence>
<sequence length="258" mass="28602">MADSIEEDTLMTGRFNQLRPLDVKLSTSSTFHGSCIINLGNTIVKCLVNLPKVSAKKASSDFGQFTLEVTSNDSFHTHKDLETLKTLILETFEKHIIIDNYPCQIIEAYVIVSNDDGGLLPTVLMGMCLALIDCGIHVYDVIAACSVCVFNDHSQQLTVALDLTREEEEYYRSLDPNLTVVNLGYCSQLKTIAALYSKGCYIGESLKEALEVAKEACSLLTGELYKVLKSNHIWKAESSNFVLQTDYIQPSVDVNPIM</sequence>
<reference evidence="3" key="1">
    <citation type="submission" date="2022-07" db="EMBL/GenBank/DDBJ databases">
        <title>Evaluation of T. orientalis genome assembly methods using nanopore sequencing and analysis of variation between genomes.</title>
        <authorList>
            <person name="Yam J."/>
            <person name="Micallef M.L."/>
            <person name="Liu M."/>
            <person name="Djordjevic S.P."/>
            <person name="Bogema D.R."/>
            <person name="Jenkins C."/>
        </authorList>
    </citation>
    <scope>NUCLEOTIDE SEQUENCE</scope>
    <source>
        <strain evidence="3">Fish Creek</strain>
    </source>
</reference>
<dbReference type="InterPro" id="IPR036345">
    <property type="entry name" value="ExoRNase_PH_dom2_sf"/>
</dbReference>
<evidence type="ECO:0000256" key="1">
    <source>
        <dbReference type="ARBA" id="ARBA00006678"/>
    </source>
</evidence>
<dbReference type="GO" id="GO:0000177">
    <property type="term" value="C:cytoplasmic exosome (RNase complex)"/>
    <property type="evidence" value="ECO:0007669"/>
    <property type="project" value="TreeGrafter"/>
</dbReference>
<dbReference type="EMBL" id="CP056065">
    <property type="protein sequence ID" value="UVC54175.1"/>
    <property type="molecule type" value="Genomic_DNA"/>
</dbReference>
<dbReference type="SUPFAM" id="SSF54211">
    <property type="entry name" value="Ribosomal protein S5 domain 2-like"/>
    <property type="match status" value="1"/>
</dbReference>
<keyword evidence="3" id="KW-0269">Exonuclease</keyword>
<dbReference type="SUPFAM" id="SSF55666">
    <property type="entry name" value="Ribonuclease PH domain 2-like"/>
    <property type="match status" value="1"/>
</dbReference>